<feature type="transmembrane region" description="Helical" evidence="1">
    <location>
        <begin position="91"/>
        <end position="117"/>
    </location>
</feature>
<dbReference type="Proteomes" id="UP000196074">
    <property type="component" value="Unassembled WGS sequence"/>
</dbReference>
<keyword evidence="1" id="KW-1133">Transmembrane helix</keyword>
<dbReference type="EMBL" id="NFLC01000044">
    <property type="protein sequence ID" value="OUQ07789.1"/>
    <property type="molecule type" value="Genomic_DNA"/>
</dbReference>
<comment type="caution">
    <text evidence="2">The sequence shown here is derived from an EMBL/GenBank/DDBJ whole genome shotgun (WGS) entry which is preliminary data.</text>
</comment>
<reference evidence="3" key="1">
    <citation type="submission" date="2017-04" db="EMBL/GenBank/DDBJ databases">
        <title>Function of individual gut microbiota members based on whole genome sequencing of pure cultures obtained from chicken caecum.</title>
        <authorList>
            <person name="Medvecky M."/>
            <person name="Cejkova D."/>
            <person name="Polansky O."/>
            <person name="Karasova D."/>
            <person name="Kubasova T."/>
            <person name="Cizek A."/>
            <person name="Rychlik I."/>
        </authorList>
    </citation>
    <scope>NUCLEOTIDE SEQUENCE [LARGE SCALE GENOMIC DNA]</scope>
    <source>
        <strain evidence="3">An144</strain>
    </source>
</reference>
<protein>
    <recommendedName>
        <fullName evidence="4">DUF4231 domain-containing protein</fullName>
    </recommendedName>
</protein>
<keyword evidence="1" id="KW-0812">Transmembrane</keyword>
<keyword evidence="1" id="KW-0472">Membrane</keyword>
<evidence type="ECO:0000313" key="3">
    <source>
        <dbReference type="Proteomes" id="UP000196074"/>
    </source>
</evidence>
<feature type="transmembrane region" description="Helical" evidence="1">
    <location>
        <begin position="61"/>
        <end position="85"/>
    </location>
</feature>
<evidence type="ECO:0000256" key="1">
    <source>
        <dbReference type="SAM" id="Phobius"/>
    </source>
</evidence>
<proteinExistence type="predicted"/>
<gene>
    <name evidence="2" type="ORF">B5E88_11935</name>
</gene>
<dbReference type="AlphaFoldDB" id="A0A1Y4QR47"/>
<name>A0A1Y4QR47_9ENTE</name>
<accession>A0A1Y4QR47</accession>
<dbReference type="RefSeq" id="WP_087216280.1">
    <property type="nucleotide sequence ID" value="NZ_OX346411.1"/>
</dbReference>
<organism evidence="2 3">
    <name type="scientific">Enterococcus cecorum</name>
    <dbReference type="NCBI Taxonomy" id="44008"/>
    <lineage>
        <taxon>Bacteria</taxon>
        <taxon>Bacillati</taxon>
        <taxon>Bacillota</taxon>
        <taxon>Bacilli</taxon>
        <taxon>Lactobacillales</taxon>
        <taxon>Enterococcaceae</taxon>
        <taxon>Enterococcus</taxon>
    </lineage>
</organism>
<evidence type="ECO:0000313" key="2">
    <source>
        <dbReference type="EMBL" id="OUQ07789.1"/>
    </source>
</evidence>
<evidence type="ECO:0008006" key="4">
    <source>
        <dbReference type="Google" id="ProtNLM"/>
    </source>
</evidence>
<sequence length="152" mass="17360">MRAVESMRKQFEMWRSKQIYFGDTPEAILRTKASLLNIDEVRALLRDNKRKLSNVNYIQKFFWWILTTISVALIATGIVGLRNIAQTLPNVLGNAVGVFFVAILGYLIFVTTIAVVIQSLKNSVENRVEILQEVLDRKEEKNETTLVSKTSK</sequence>